<keyword evidence="2" id="KW-0472">Membrane</keyword>
<name>A0ABU7XHY6_9HYPH</name>
<evidence type="ECO:0000256" key="1">
    <source>
        <dbReference type="SAM" id="MobiDB-lite"/>
    </source>
</evidence>
<comment type="caution">
    <text evidence="3">The sequence shown here is derived from an EMBL/GenBank/DDBJ whole genome shotgun (WGS) entry which is preliminary data.</text>
</comment>
<gene>
    <name evidence="3" type="ORF">V3H18_09745</name>
</gene>
<feature type="compositionally biased region" description="Polar residues" evidence="1">
    <location>
        <begin position="245"/>
        <end position="257"/>
    </location>
</feature>
<keyword evidence="2" id="KW-0812">Transmembrane</keyword>
<evidence type="ECO:0008006" key="5">
    <source>
        <dbReference type="Google" id="ProtNLM"/>
    </source>
</evidence>
<feature type="region of interest" description="Disordered" evidence="1">
    <location>
        <begin position="1"/>
        <end position="25"/>
    </location>
</feature>
<protein>
    <recommendedName>
        <fullName evidence="5">Translation initiation factor IF-2</fullName>
    </recommendedName>
</protein>
<feature type="region of interest" description="Disordered" evidence="1">
    <location>
        <begin position="75"/>
        <end position="273"/>
    </location>
</feature>
<organism evidence="3 4">
    <name type="scientific">Methylocystis borbori</name>
    <dbReference type="NCBI Taxonomy" id="3118750"/>
    <lineage>
        <taxon>Bacteria</taxon>
        <taxon>Pseudomonadati</taxon>
        <taxon>Pseudomonadota</taxon>
        <taxon>Alphaproteobacteria</taxon>
        <taxon>Hyphomicrobiales</taxon>
        <taxon>Methylocystaceae</taxon>
        <taxon>Methylocystis</taxon>
    </lineage>
</organism>
<evidence type="ECO:0000313" key="3">
    <source>
        <dbReference type="EMBL" id="MEF3366815.1"/>
    </source>
</evidence>
<reference evidence="3 4" key="1">
    <citation type="submission" date="2024-02" db="EMBL/GenBank/DDBJ databases">
        <authorList>
            <person name="Grouzdev D."/>
        </authorList>
    </citation>
    <scope>NUCLEOTIDE SEQUENCE [LARGE SCALE GENOMIC DNA]</scope>
    <source>
        <strain evidence="3 4">9N</strain>
    </source>
</reference>
<feature type="compositionally biased region" description="Basic residues" evidence="1">
    <location>
        <begin position="221"/>
        <end position="230"/>
    </location>
</feature>
<keyword evidence="4" id="KW-1185">Reference proteome</keyword>
<evidence type="ECO:0000256" key="2">
    <source>
        <dbReference type="SAM" id="Phobius"/>
    </source>
</evidence>
<sequence length="273" mass="27448">MAEITGALDAAPPSAETGLPTSSAPSLVPVADTAIALKKERSRVAGRRILIGGLIVIGGLFSILALRTALFAPPQSPAPPKAPPAASGMNPPEGASVPAQTTNPAATKFIETGPASGAAGPEPSPREGVPTEIKEAPSETNPAPSAAAPVTPQEQGLAAPEGQQQPPSAPSGIEGGSKPEAPPAETEGKLDAAPRAIGPIKSHETTEPQKDENAAEAKRPTAGKKAKAIKAKSPAGRRPSAGTDPFSSFLTRTTNSVRKFFGRLGQNGGRASK</sequence>
<keyword evidence="2" id="KW-1133">Transmembrane helix</keyword>
<proteinExistence type="predicted"/>
<accession>A0ABU7XHY6</accession>
<evidence type="ECO:0000313" key="4">
    <source>
        <dbReference type="Proteomes" id="UP001350748"/>
    </source>
</evidence>
<feature type="transmembrane region" description="Helical" evidence="2">
    <location>
        <begin position="49"/>
        <end position="72"/>
    </location>
</feature>
<dbReference type="Proteomes" id="UP001350748">
    <property type="component" value="Unassembled WGS sequence"/>
</dbReference>
<feature type="compositionally biased region" description="Basic and acidic residues" evidence="1">
    <location>
        <begin position="201"/>
        <end position="219"/>
    </location>
</feature>
<dbReference type="RefSeq" id="WP_332081834.1">
    <property type="nucleotide sequence ID" value="NZ_JAZHYN010000025.1"/>
</dbReference>
<dbReference type="EMBL" id="JAZHYN010000025">
    <property type="protein sequence ID" value="MEF3366815.1"/>
    <property type="molecule type" value="Genomic_DNA"/>
</dbReference>